<dbReference type="InterPro" id="IPR011761">
    <property type="entry name" value="ATP-grasp"/>
</dbReference>
<sequence>MILILTEKNDAHANLLIDKLKESQIPFFRLDLDTKSLEKTSITFKNKNWYINNKNEKITLSQIKCVWNRRTFVQLMLDEQDKDYEFNIWKNEWNKTLLGIYYYLKDVKWLNYYRKNHKAENKYFQLDIANEVGFEIPDYLLSNDRNEILEFGKKHEKIVLKLLNQDFYKIADKEYVGFYVNIIPYEKLKEFSKSEENPIFLQKYIEKDFEVRYTVVGNDHFVCKIDSQKSEIAKTDWRRYDLANTPHSVIEPPKNIKEKVTLLMKKLELTYGALDFIVSKEGSWYFLEINPSGQYLWIEDLTGLKITDAIKNNLININH</sequence>
<dbReference type="Gene3D" id="3.30.470.20">
    <property type="entry name" value="ATP-grasp fold, B domain"/>
    <property type="match status" value="1"/>
</dbReference>
<feature type="domain" description="ATP-grasp" evidence="2">
    <location>
        <begin position="126"/>
        <end position="315"/>
    </location>
</feature>
<protein>
    <recommendedName>
        <fullName evidence="2">ATP-grasp domain-containing protein</fullName>
    </recommendedName>
</protein>
<evidence type="ECO:0000313" key="4">
    <source>
        <dbReference type="Proteomes" id="UP000663440"/>
    </source>
</evidence>
<accession>A0ABX7QKW1</accession>
<dbReference type="Proteomes" id="UP000663440">
    <property type="component" value="Chromosome"/>
</dbReference>
<dbReference type="RefSeq" id="WP_207298309.1">
    <property type="nucleotide sequence ID" value="NZ_CP071448.1"/>
</dbReference>
<gene>
    <name evidence="3" type="ORF">J0383_10380</name>
</gene>
<dbReference type="Pfam" id="PF21068">
    <property type="entry name" value="ATPgraspMvdD"/>
    <property type="match status" value="1"/>
</dbReference>
<keyword evidence="4" id="KW-1185">Reference proteome</keyword>
<proteinExistence type="predicted"/>
<dbReference type="EMBL" id="CP071448">
    <property type="protein sequence ID" value="QSW91188.1"/>
    <property type="molecule type" value="Genomic_DNA"/>
</dbReference>
<dbReference type="PROSITE" id="PS50975">
    <property type="entry name" value="ATP_GRASP"/>
    <property type="match status" value="1"/>
</dbReference>
<name>A0ABX7QKW1_9FLAO</name>
<dbReference type="InterPro" id="IPR048936">
    <property type="entry name" value="MvdD-like_ATPgrasp"/>
</dbReference>
<reference evidence="3 4" key="1">
    <citation type="submission" date="2021-03" db="EMBL/GenBank/DDBJ databases">
        <title>Flavobacterium kribbensis sp. nov, an endophytic bacteria, isolated from soybean.</title>
        <authorList>
            <person name="Lee J."/>
            <person name="Seo J."/>
        </authorList>
    </citation>
    <scope>NUCLEOTIDE SEQUENCE [LARGE SCALE GENOMIC DNA]</scope>
    <source>
        <strain evidence="3 4">BB8</strain>
    </source>
</reference>
<dbReference type="SUPFAM" id="SSF56059">
    <property type="entry name" value="Glutathione synthetase ATP-binding domain-like"/>
    <property type="match status" value="1"/>
</dbReference>
<dbReference type="PANTHER" id="PTHR21621:SF0">
    <property type="entry name" value="BETA-CITRYLGLUTAMATE SYNTHASE B-RELATED"/>
    <property type="match status" value="1"/>
</dbReference>
<evidence type="ECO:0000313" key="3">
    <source>
        <dbReference type="EMBL" id="QSW91188.1"/>
    </source>
</evidence>
<evidence type="ECO:0000256" key="1">
    <source>
        <dbReference type="PROSITE-ProRule" id="PRU00409"/>
    </source>
</evidence>
<dbReference type="PANTHER" id="PTHR21621">
    <property type="entry name" value="RIBOSOMAL PROTEIN S6 MODIFICATION PROTEIN"/>
    <property type="match status" value="1"/>
</dbReference>
<evidence type="ECO:0000259" key="2">
    <source>
        <dbReference type="PROSITE" id="PS50975"/>
    </source>
</evidence>
<keyword evidence="1" id="KW-0547">Nucleotide-binding</keyword>
<keyword evidence="1" id="KW-0067">ATP-binding</keyword>
<organism evidence="3 4">
    <name type="scientific">Flavobacterium endoglycinae</name>
    <dbReference type="NCBI Taxonomy" id="2816357"/>
    <lineage>
        <taxon>Bacteria</taxon>
        <taxon>Pseudomonadati</taxon>
        <taxon>Bacteroidota</taxon>
        <taxon>Flavobacteriia</taxon>
        <taxon>Flavobacteriales</taxon>
        <taxon>Flavobacteriaceae</taxon>
        <taxon>Flavobacterium</taxon>
    </lineage>
</organism>